<accession>A0A6G9AFR3</accession>
<sequence length="146" mass="16379">MNRQLLFFALLGSMTACQHENDIQPSASSLACEVTGSYQTNFFLDPSCVAVPTDQMPTAELKAESDSTVTLLYTKFFPAKEVRQLSNVRLSRQADVVQLRMADSSIGSFQTDRIFTNNGMEKQGKVLRISMQQNPQESMFFTGYKK</sequence>
<keyword evidence="2" id="KW-1185">Reference proteome</keyword>
<evidence type="ECO:0000313" key="2">
    <source>
        <dbReference type="Proteomes" id="UP000501802"/>
    </source>
</evidence>
<dbReference type="EMBL" id="CP050063">
    <property type="protein sequence ID" value="QIP11278.1"/>
    <property type="molecule type" value="Genomic_DNA"/>
</dbReference>
<dbReference type="KEGG" id="spib:G8759_00790"/>
<dbReference type="AlphaFoldDB" id="A0A6G9AFR3"/>
<dbReference type="Proteomes" id="UP000501802">
    <property type="component" value="Chromosome"/>
</dbReference>
<evidence type="ECO:0000313" key="1">
    <source>
        <dbReference type="EMBL" id="QIP11278.1"/>
    </source>
</evidence>
<reference evidence="1 2" key="1">
    <citation type="submission" date="2020-03" db="EMBL/GenBank/DDBJ databases">
        <authorList>
            <person name="Kim M.K."/>
        </authorList>
    </citation>
    <scope>NUCLEOTIDE SEQUENCE [LARGE SCALE GENOMIC DNA]</scope>
    <source>
        <strain evidence="1 2">BT328</strain>
    </source>
</reference>
<dbReference type="PROSITE" id="PS51257">
    <property type="entry name" value="PROKAR_LIPOPROTEIN"/>
    <property type="match status" value="1"/>
</dbReference>
<organism evidence="1 2">
    <name type="scientific">Spirosoma aureum</name>
    <dbReference type="NCBI Taxonomy" id="2692134"/>
    <lineage>
        <taxon>Bacteria</taxon>
        <taxon>Pseudomonadati</taxon>
        <taxon>Bacteroidota</taxon>
        <taxon>Cytophagia</taxon>
        <taxon>Cytophagales</taxon>
        <taxon>Cytophagaceae</taxon>
        <taxon>Spirosoma</taxon>
    </lineage>
</organism>
<evidence type="ECO:0008006" key="3">
    <source>
        <dbReference type="Google" id="ProtNLM"/>
    </source>
</evidence>
<name>A0A6G9AFR3_9BACT</name>
<dbReference type="RefSeq" id="WP_167204317.1">
    <property type="nucleotide sequence ID" value="NZ_CP050063.1"/>
</dbReference>
<protein>
    <recommendedName>
        <fullName evidence="3">Lipoprotein</fullName>
    </recommendedName>
</protein>
<gene>
    <name evidence="1" type="ORF">G8759_00790</name>
</gene>
<proteinExistence type="predicted"/>